<evidence type="ECO:0000256" key="1">
    <source>
        <dbReference type="ARBA" id="ARBA00008136"/>
    </source>
</evidence>
<evidence type="ECO:0000256" key="7">
    <source>
        <dbReference type="ARBA" id="ARBA00023239"/>
    </source>
</evidence>
<keyword evidence="4 8" id="KW-0378">Hydrolase</keyword>
<gene>
    <name evidence="9" type="primary">yedK</name>
    <name evidence="9" type="ORF">Q31a_56580</name>
</gene>
<dbReference type="GO" id="GO:0008233">
    <property type="term" value="F:peptidase activity"/>
    <property type="evidence" value="ECO:0007669"/>
    <property type="project" value="UniProtKB-KW"/>
</dbReference>
<comment type="similarity">
    <text evidence="1 8">Belongs to the SOS response-associated peptidase family.</text>
</comment>
<proteinExistence type="inferred from homology"/>
<keyword evidence="2 8" id="KW-0645">Protease</keyword>
<evidence type="ECO:0000256" key="4">
    <source>
        <dbReference type="ARBA" id="ARBA00022801"/>
    </source>
</evidence>
<keyword evidence="3" id="KW-0227">DNA damage</keyword>
<dbReference type="KEGG" id="ahel:Q31a_56580"/>
<evidence type="ECO:0000256" key="5">
    <source>
        <dbReference type="ARBA" id="ARBA00023124"/>
    </source>
</evidence>
<sequence length="230" mass="25648">MCGRFTLQTLPSQWGQLLLPLLEHWEPPAGWTPRYNIAPTQNILAILDSEHPGRGTLDQLRWGLIPSWSQDLAIGSRMINARAETLLEKRSFAGPLAERRCMILADGYYEWQKQADGRKQPCWLAPAGGGPMLLAGLWEVNRRATGVPIRSCTLITTAANHALSEVHDRMPVVLHPAEAERWIDPRCKAQEASELLQPAADDFFCIRQVSTRVNNVRHDDPECLAAVASA</sequence>
<evidence type="ECO:0000256" key="3">
    <source>
        <dbReference type="ARBA" id="ARBA00022763"/>
    </source>
</evidence>
<dbReference type="InterPro" id="IPR036590">
    <property type="entry name" value="SRAP-like"/>
</dbReference>
<name>A0A518GFD8_9BACT</name>
<keyword evidence="7" id="KW-0456">Lyase</keyword>
<protein>
    <recommendedName>
        <fullName evidence="8">Abasic site processing protein</fullName>
        <ecNumber evidence="8">3.4.-.-</ecNumber>
    </recommendedName>
</protein>
<dbReference type="AlphaFoldDB" id="A0A518GFD8"/>
<dbReference type="PANTHER" id="PTHR13604">
    <property type="entry name" value="DC12-RELATED"/>
    <property type="match status" value="1"/>
</dbReference>
<dbReference type="EMBL" id="CP036298">
    <property type="protein sequence ID" value="QDV27270.1"/>
    <property type="molecule type" value="Genomic_DNA"/>
</dbReference>
<dbReference type="SUPFAM" id="SSF143081">
    <property type="entry name" value="BB1717-like"/>
    <property type="match status" value="1"/>
</dbReference>
<dbReference type="GO" id="GO:0016829">
    <property type="term" value="F:lyase activity"/>
    <property type="evidence" value="ECO:0007669"/>
    <property type="project" value="UniProtKB-KW"/>
</dbReference>
<keyword evidence="6" id="KW-0238">DNA-binding</keyword>
<organism evidence="9 10">
    <name type="scientific">Aureliella helgolandensis</name>
    <dbReference type="NCBI Taxonomy" id="2527968"/>
    <lineage>
        <taxon>Bacteria</taxon>
        <taxon>Pseudomonadati</taxon>
        <taxon>Planctomycetota</taxon>
        <taxon>Planctomycetia</taxon>
        <taxon>Pirellulales</taxon>
        <taxon>Pirellulaceae</taxon>
        <taxon>Aureliella</taxon>
    </lineage>
</organism>
<dbReference type="Pfam" id="PF02586">
    <property type="entry name" value="SRAP"/>
    <property type="match status" value="1"/>
</dbReference>
<dbReference type="EC" id="3.4.-.-" evidence="8"/>
<dbReference type="InterPro" id="IPR003738">
    <property type="entry name" value="SRAP"/>
</dbReference>
<dbReference type="GO" id="GO:0003697">
    <property type="term" value="F:single-stranded DNA binding"/>
    <property type="evidence" value="ECO:0007669"/>
    <property type="project" value="InterPro"/>
</dbReference>
<dbReference type="Gene3D" id="3.90.1680.10">
    <property type="entry name" value="SOS response associated peptidase-like"/>
    <property type="match status" value="1"/>
</dbReference>
<evidence type="ECO:0000313" key="9">
    <source>
        <dbReference type="EMBL" id="QDV27270.1"/>
    </source>
</evidence>
<accession>A0A518GFD8</accession>
<dbReference type="GO" id="GO:0106300">
    <property type="term" value="P:protein-DNA covalent cross-linking repair"/>
    <property type="evidence" value="ECO:0007669"/>
    <property type="project" value="InterPro"/>
</dbReference>
<dbReference type="Proteomes" id="UP000318017">
    <property type="component" value="Chromosome"/>
</dbReference>
<evidence type="ECO:0000313" key="10">
    <source>
        <dbReference type="Proteomes" id="UP000318017"/>
    </source>
</evidence>
<dbReference type="PANTHER" id="PTHR13604:SF0">
    <property type="entry name" value="ABASIC SITE PROCESSING PROTEIN HMCES"/>
    <property type="match status" value="1"/>
</dbReference>
<dbReference type="GO" id="GO:0006508">
    <property type="term" value="P:proteolysis"/>
    <property type="evidence" value="ECO:0007669"/>
    <property type="project" value="UniProtKB-KW"/>
</dbReference>
<keyword evidence="5" id="KW-0190">Covalent protein-DNA linkage</keyword>
<keyword evidence="10" id="KW-1185">Reference proteome</keyword>
<reference evidence="9 10" key="1">
    <citation type="submission" date="2019-02" db="EMBL/GenBank/DDBJ databases">
        <title>Deep-cultivation of Planctomycetes and their phenomic and genomic characterization uncovers novel biology.</title>
        <authorList>
            <person name="Wiegand S."/>
            <person name="Jogler M."/>
            <person name="Boedeker C."/>
            <person name="Pinto D."/>
            <person name="Vollmers J."/>
            <person name="Rivas-Marin E."/>
            <person name="Kohn T."/>
            <person name="Peeters S.H."/>
            <person name="Heuer A."/>
            <person name="Rast P."/>
            <person name="Oberbeckmann S."/>
            <person name="Bunk B."/>
            <person name="Jeske O."/>
            <person name="Meyerdierks A."/>
            <person name="Storesund J.E."/>
            <person name="Kallscheuer N."/>
            <person name="Luecker S."/>
            <person name="Lage O.M."/>
            <person name="Pohl T."/>
            <person name="Merkel B.J."/>
            <person name="Hornburger P."/>
            <person name="Mueller R.-W."/>
            <person name="Bruemmer F."/>
            <person name="Labrenz M."/>
            <person name="Spormann A.M."/>
            <person name="Op den Camp H."/>
            <person name="Overmann J."/>
            <person name="Amann R."/>
            <person name="Jetten M.S.M."/>
            <person name="Mascher T."/>
            <person name="Medema M.H."/>
            <person name="Devos D.P."/>
            <person name="Kaster A.-K."/>
            <person name="Ovreas L."/>
            <person name="Rohde M."/>
            <person name="Galperin M.Y."/>
            <person name="Jogler C."/>
        </authorList>
    </citation>
    <scope>NUCLEOTIDE SEQUENCE [LARGE SCALE GENOMIC DNA]</scope>
    <source>
        <strain evidence="9 10">Q31a</strain>
    </source>
</reference>
<evidence type="ECO:0000256" key="2">
    <source>
        <dbReference type="ARBA" id="ARBA00022670"/>
    </source>
</evidence>
<evidence type="ECO:0000256" key="8">
    <source>
        <dbReference type="RuleBase" id="RU364100"/>
    </source>
</evidence>
<evidence type="ECO:0000256" key="6">
    <source>
        <dbReference type="ARBA" id="ARBA00023125"/>
    </source>
</evidence>